<dbReference type="GO" id="GO:0016020">
    <property type="term" value="C:membrane"/>
    <property type="evidence" value="ECO:0007669"/>
    <property type="project" value="InterPro"/>
</dbReference>
<feature type="transmembrane region" description="Helical" evidence="2">
    <location>
        <begin position="152"/>
        <end position="172"/>
    </location>
</feature>
<keyword evidence="4" id="KW-1185">Reference proteome</keyword>
<dbReference type="OrthoDB" id="2126698at2759"/>
<sequence>MIVGRLSPENLATAAFAYISNKHDLGILLQRAFVVLGLISLGQVAAYPRDITRFMALLFPGGPGYIYFEVMKKYLHAQGIMRPATLVLLVLSPFNAGLNYLFCVSLDLGLWGAPLATGLSYWLCLLLLILYTFFISGYQCWGGWSRQAFQSLGVFIFWGGGFEIVAIAAGWLDTIPLASRSVIMSADQVINAIPFGIGAATMSRLARTAQTATWPSIIMRILVMGILFISRNAFAKLFSDDPCVVELTAQVMPYVALSRVTDGLNGSCSDCLRGMGRHKAGAAINLISYYLIALPLGIWLSRHGSGFVEWVIISWSNWEEEVSRAFNRLNHGGESVQESV</sequence>
<evidence type="ECO:0000313" key="3">
    <source>
        <dbReference type="EMBL" id="KAB8069425.1"/>
    </source>
</evidence>
<dbReference type="EMBL" id="ML732342">
    <property type="protein sequence ID" value="KAB8069425.1"/>
    <property type="molecule type" value="Genomic_DNA"/>
</dbReference>
<evidence type="ECO:0000256" key="1">
    <source>
        <dbReference type="ARBA" id="ARBA00010199"/>
    </source>
</evidence>
<dbReference type="GO" id="GO:0042910">
    <property type="term" value="F:xenobiotic transmembrane transporter activity"/>
    <property type="evidence" value="ECO:0007669"/>
    <property type="project" value="InterPro"/>
</dbReference>
<keyword evidence="2" id="KW-0812">Transmembrane</keyword>
<feature type="transmembrane region" description="Helical" evidence="2">
    <location>
        <begin position="80"/>
        <end position="100"/>
    </location>
</feature>
<evidence type="ECO:0000313" key="4">
    <source>
        <dbReference type="Proteomes" id="UP000326565"/>
    </source>
</evidence>
<dbReference type="Proteomes" id="UP000326565">
    <property type="component" value="Unassembled WGS sequence"/>
</dbReference>
<comment type="similarity">
    <text evidence="1">Belongs to the multi antimicrobial extrusion (MATE) (TC 2.A.66.1) family.</text>
</comment>
<dbReference type="PANTHER" id="PTHR11206">
    <property type="entry name" value="MULTIDRUG RESISTANCE PROTEIN"/>
    <property type="match status" value="1"/>
</dbReference>
<accession>A0A5N5WNR7</accession>
<feature type="transmembrane region" description="Helical" evidence="2">
    <location>
        <begin position="28"/>
        <end position="45"/>
    </location>
</feature>
<keyword evidence="2" id="KW-0472">Membrane</keyword>
<gene>
    <name evidence="3" type="ORF">BDV29DRAFT_194900</name>
</gene>
<protein>
    <submittedName>
        <fullName evidence="3">Mate-domain-containing protein</fullName>
    </submittedName>
</protein>
<reference evidence="3 4" key="1">
    <citation type="submission" date="2019-04" db="EMBL/GenBank/DDBJ databases">
        <title>Friends and foes A comparative genomics study of 23 Aspergillus species from section Flavi.</title>
        <authorList>
            <consortium name="DOE Joint Genome Institute"/>
            <person name="Kjaerbolling I."/>
            <person name="Vesth T."/>
            <person name="Frisvad J.C."/>
            <person name="Nybo J.L."/>
            <person name="Theobald S."/>
            <person name="Kildgaard S."/>
            <person name="Isbrandt T."/>
            <person name="Kuo A."/>
            <person name="Sato A."/>
            <person name="Lyhne E.K."/>
            <person name="Kogle M.E."/>
            <person name="Wiebenga A."/>
            <person name="Kun R.S."/>
            <person name="Lubbers R.J."/>
            <person name="Makela M.R."/>
            <person name="Barry K."/>
            <person name="Chovatia M."/>
            <person name="Clum A."/>
            <person name="Daum C."/>
            <person name="Haridas S."/>
            <person name="He G."/>
            <person name="LaButti K."/>
            <person name="Lipzen A."/>
            <person name="Mondo S."/>
            <person name="Riley R."/>
            <person name="Salamov A."/>
            <person name="Simmons B.A."/>
            <person name="Magnuson J.K."/>
            <person name="Henrissat B."/>
            <person name="Mortensen U.H."/>
            <person name="Larsen T.O."/>
            <person name="Devries R.P."/>
            <person name="Grigoriev I.V."/>
            <person name="Machida M."/>
            <person name="Baker S.E."/>
            <person name="Andersen M.R."/>
        </authorList>
    </citation>
    <scope>NUCLEOTIDE SEQUENCE [LARGE SCALE GENOMIC DNA]</scope>
    <source>
        <strain evidence="3 4">CBS 151.66</strain>
    </source>
</reference>
<dbReference type="InterPro" id="IPR002528">
    <property type="entry name" value="MATE_fam"/>
</dbReference>
<name>A0A5N5WNR7_9EURO</name>
<feature type="transmembrane region" description="Helical" evidence="2">
    <location>
        <begin position="51"/>
        <end position="68"/>
    </location>
</feature>
<feature type="transmembrane region" description="Helical" evidence="2">
    <location>
        <begin position="120"/>
        <end position="140"/>
    </location>
</feature>
<feature type="transmembrane region" description="Helical" evidence="2">
    <location>
        <begin position="212"/>
        <end position="229"/>
    </location>
</feature>
<dbReference type="GO" id="GO:0015297">
    <property type="term" value="F:antiporter activity"/>
    <property type="evidence" value="ECO:0007669"/>
    <property type="project" value="InterPro"/>
</dbReference>
<proteinExistence type="inferred from homology"/>
<dbReference type="Pfam" id="PF01554">
    <property type="entry name" value="MatE"/>
    <property type="match status" value="1"/>
</dbReference>
<organism evidence="3 4">
    <name type="scientific">Aspergillus leporis</name>
    <dbReference type="NCBI Taxonomy" id="41062"/>
    <lineage>
        <taxon>Eukaryota</taxon>
        <taxon>Fungi</taxon>
        <taxon>Dikarya</taxon>
        <taxon>Ascomycota</taxon>
        <taxon>Pezizomycotina</taxon>
        <taxon>Eurotiomycetes</taxon>
        <taxon>Eurotiomycetidae</taxon>
        <taxon>Eurotiales</taxon>
        <taxon>Aspergillaceae</taxon>
        <taxon>Aspergillus</taxon>
        <taxon>Aspergillus subgen. Circumdati</taxon>
    </lineage>
</organism>
<evidence type="ECO:0000256" key="2">
    <source>
        <dbReference type="SAM" id="Phobius"/>
    </source>
</evidence>
<feature type="transmembrane region" description="Helical" evidence="2">
    <location>
        <begin position="282"/>
        <end position="300"/>
    </location>
</feature>
<keyword evidence="2" id="KW-1133">Transmembrane helix</keyword>
<dbReference type="AlphaFoldDB" id="A0A5N5WNR7"/>